<feature type="region of interest" description="Disordered" evidence="1">
    <location>
        <begin position="242"/>
        <end position="265"/>
    </location>
</feature>
<keyword evidence="3" id="KW-1185">Reference proteome</keyword>
<reference evidence="3" key="1">
    <citation type="submission" date="2017-06" db="EMBL/GenBank/DDBJ databases">
        <authorList>
            <person name="Varghese N."/>
            <person name="Submissions S."/>
        </authorList>
    </citation>
    <scope>NUCLEOTIDE SEQUENCE [LARGE SCALE GENOMIC DNA]</scope>
    <source>
        <strain evidence="3">DSM 22348</strain>
    </source>
</reference>
<accession>A0A239EPM2</accession>
<protein>
    <submittedName>
        <fullName evidence="2">Uncharacterized protein</fullName>
    </submittedName>
</protein>
<feature type="region of interest" description="Disordered" evidence="1">
    <location>
        <begin position="12"/>
        <end position="37"/>
    </location>
</feature>
<dbReference type="AlphaFoldDB" id="A0A239EPM2"/>
<dbReference type="EMBL" id="FZOL01000008">
    <property type="protein sequence ID" value="SNS46188.1"/>
    <property type="molecule type" value="Genomic_DNA"/>
</dbReference>
<gene>
    <name evidence="2" type="ORF">SAMN05444352_10891</name>
</gene>
<proteinExistence type="predicted"/>
<feature type="compositionally biased region" description="Basic residues" evidence="1">
    <location>
        <begin position="253"/>
        <end position="265"/>
    </location>
</feature>
<feature type="compositionally biased region" description="Polar residues" evidence="1">
    <location>
        <begin position="242"/>
        <end position="252"/>
    </location>
</feature>
<evidence type="ECO:0000313" key="3">
    <source>
        <dbReference type="Proteomes" id="UP000198407"/>
    </source>
</evidence>
<organism evidence="2 3">
    <name type="scientific">Pseudomonas japonica</name>
    <dbReference type="NCBI Taxonomy" id="256466"/>
    <lineage>
        <taxon>Bacteria</taxon>
        <taxon>Pseudomonadati</taxon>
        <taxon>Pseudomonadota</taxon>
        <taxon>Gammaproteobacteria</taxon>
        <taxon>Pseudomonadales</taxon>
        <taxon>Pseudomonadaceae</taxon>
        <taxon>Pseudomonas</taxon>
    </lineage>
</organism>
<feature type="region of interest" description="Disordered" evidence="1">
    <location>
        <begin position="195"/>
        <end position="218"/>
    </location>
</feature>
<name>A0A239EPM2_9PSED</name>
<dbReference type="Proteomes" id="UP000198407">
    <property type="component" value="Unassembled WGS sequence"/>
</dbReference>
<evidence type="ECO:0000313" key="2">
    <source>
        <dbReference type="EMBL" id="SNS46188.1"/>
    </source>
</evidence>
<sequence length="265" mass="29317">MPDRPWLFALSARRDTEPNRQPPRDTSPQDKGWQLNSHRPWHVAIDVGADSSAMRRAGGARSHRHCRAQNRHLAALMRFPDKPSRMCRYPCSDRAGTVTPSPRTDNPVPPRCPGIEVQTTGREGQAVWRRDGDTDAAPLVGPSGCDGNIFISALRLNRQQGRWRFFFVWLSVGAGLPAKGSRSGPENVIARIGTATRSFRSGSSHDKPAPTGGQSREAWPQPLARLPCACCATLARIRGSSSWPYSTASRNWSKPRNRKVVTPRL</sequence>
<evidence type="ECO:0000256" key="1">
    <source>
        <dbReference type="SAM" id="MobiDB-lite"/>
    </source>
</evidence>